<feature type="compositionally biased region" description="Polar residues" evidence="7">
    <location>
        <begin position="1"/>
        <end position="11"/>
    </location>
</feature>
<keyword evidence="4 6" id="KW-0964">Secreted</keyword>
<keyword evidence="6" id="KW-0732">Signal</keyword>
<accession>A0A8H3BUG7</accession>
<sequence>MSSAVSSTGSAPGNDVGGTLDSPTKGLSDLGLGGGLEKNKALLDYGNPLASETSQGNTCPTGHRYCCKDVRRYTDPRNAALINGVLTLDDQLNKHLLGLNCHAITGSLVTGSCRENAVCCTGQHHSKQGPLNIGCTSIELSATN</sequence>
<dbReference type="InterPro" id="IPR001338">
    <property type="entry name" value="Class_I_Hydrophobin"/>
</dbReference>
<organism evidence="8 9">
    <name type="scientific">Rhizoctonia solani</name>
    <dbReference type="NCBI Taxonomy" id="456999"/>
    <lineage>
        <taxon>Eukaryota</taxon>
        <taxon>Fungi</taxon>
        <taxon>Dikarya</taxon>
        <taxon>Basidiomycota</taxon>
        <taxon>Agaricomycotina</taxon>
        <taxon>Agaricomycetes</taxon>
        <taxon>Cantharellales</taxon>
        <taxon>Ceratobasidiaceae</taxon>
        <taxon>Rhizoctonia</taxon>
    </lineage>
</organism>
<dbReference type="Pfam" id="PF01185">
    <property type="entry name" value="Hydrophobin"/>
    <property type="match status" value="1"/>
</dbReference>
<protein>
    <recommendedName>
        <fullName evidence="6">Hydrophobin</fullName>
    </recommendedName>
</protein>
<evidence type="ECO:0000256" key="6">
    <source>
        <dbReference type="RuleBase" id="RU365009"/>
    </source>
</evidence>
<comment type="caution">
    <text evidence="8">The sequence shown here is derived from an EMBL/GenBank/DDBJ whole genome shotgun (WGS) entry which is preliminary data.</text>
</comment>
<name>A0A8H3BUG7_9AGAM</name>
<dbReference type="OrthoDB" id="3183417at2759"/>
<dbReference type="EMBL" id="CAJMWV010002557">
    <property type="protein sequence ID" value="CAE6465656.1"/>
    <property type="molecule type" value="Genomic_DNA"/>
</dbReference>
<evidence type="ECO:0000256" key="1">
    <source>
        <dbReference type="ARBA" id="ARBA00004191"/>
    </source>
</evidence>
<evidence type="ECO:0000313" key="9">
    <source>
        <dbReference type="Proteomes" id="UP000663831"/>
    </source>
</evidence>
<feature type="region of interest" description="Disordered" evidence="7">
    <location>
        <begin position="1"/>
        <end position="24"/>
    </location>
</feature>
<dbReference type="AlphaFoldDB" id="A0A8H3BUG7"/>
<evidence type="ECO:0000256" key="5">
    <source>
        <dbReference type="ARBA" id="ARBA00023157"/>
    </source>
</evidence>
<keyword evidence="3 6" id="KW-0134">Cell wall</keyword>
<dbReference type="SMART" id="SM00075">
    <property type="entry name" value="HYDRO"/>
    <property type="match status" value="1"/>
</dbReference>
<dbReference type="GO" id="GO:0005199">
    <property type="term" value="F:structural constituent of cell wall"/>
    <property type="evidence" value="ECO:0007669"/>
    <property type="project" value="InterPro"/>
</dbReference>
<reference evidence="8" key="1">
    <citation type="submission" date="2021-01" db="EMBL/GenBank/DDBJ databases">
        <authorList>
            <person name="Kaushik A."/>
        </authorList>
    </citation>
    <scope>NUCLEOTIDE SEQUENCE</scope>
    <source>
        <strain evidence="8">AG3-1AP</strain>
    </source>
</reference>
<evidence type="ECO:0000256" key="4">
    <source>
        <dbReference type="ARBA" id="ARBA00022525"/>
    </source>
</evidence>
<evidence type="ECO:0000256" key="3">
    <source>
        <dbReference type="ARBA" id="ARBA00022512"/>
    </source>
</evidence>
<evidence type="ECO:0000256" key="7">
    <source>
        <dbReference type="SAM" id="MobiDB-lite"/>
    </source>
</evidence>
<proteinExistence type="inferred from homology"/>
<evidence type="ECO:0000313" key="8">
    <source>
        <dbReference type="EMBL" id="CAE6465656.1"/>
    </source>
</evidence>
<dbReference type="CDD" id="cd23507">
    <property type="entry name" value="hydrophobin_I"/>
    <property type="match status" value="1"/>
</dbReference>
<keyword evidence="5 6" id="KW-1015">Disulfide bond</keyword>
<comment type="similarity">
    <text evidence="2 6">Belongs to the fungal hydrophobin family.</text>
</comment>
<gene>
    <name evidence="8" type="ORF">RDB_LOCUS80569</name>
</gene>
<dbReference type="Proteomes" id="UP000663831">
    <property type="component" value="Unassembled WGS sequence"/>
</dbReference>
<comment type="subcellular location">
    <subcellularLocation>
        <location evidence="1 6">Secreted</location>
        <location evidence="1 6">Cell wall</location>
    </subcellularLocation>
</comment>
<evidence type="ECO:0000256" key="2">
    <source>
        <dbReference type="ARBA" id="ARBA00010446"/>
    </source>
</evidence>
<dbReference type="GO" id="GO:0009277">
    <property type="term" value="C:fungal-type cell wall"/>
    <property type="evidence" value="ECO:0007669"/>
    <property type="project" value="InterPro"/>
</dbReference>